<dbReference type="EMBL" id="MJMI01000083">
    <property type="protein sequence ID" value="OLQ93791.1"/>
    <property type="molecule type" value="Genomic_DNA"/>
</dbReference>
<feature type="transmembrane region" description="Helical" evidence="1">
    <location>
        <begin position="48"/>
        <end position="72"/>
    </location>
</feature>
<dbReference type="Pfam" id="PF14110">
    <property type="entry name" value="DUF4282"/>
    <property type="match status" value="1"/>
</dbReference>
<organism evidence="2 3">
    <name type="scientific">Vibrio ponticus</name>
    <dbReference type="NCBI Taxonomy" id="265668"/>
    <lineage>
        <taxon>Bacteria</taxon>
        <taxon>Pseudomonadati</taxon>
        <taxon>Pseudomonadota</taxon>
        <taxon>Gammaproteobacteria</taxon>
        <taxon>Vibrionales</taxon>
        <taxon>Vibrionaceae</taxon>
        <taxon>Vibrio</taxon>
    </lineage>
</organism>
<name>A0ABX3FHZ4_9VIBR</name>
<keyword evidence="1" id="KW-0812">Transmembrane</keyword>
<sequence>MKSVLSFDSMLTPKLVTGLYWLLLLGSFISGLATMFGGYGGFTLQKFLLGLATIVGGAIVSRIWCELMIVIFKINENLQFLKETRKDSEQE</sequence>
<evidence type="ECO:0008006" key="4">
    <source>
        <dbReference type="Google" id="ProtNLM"/>
    </source>
</evidence>
<keyword evidence="1" id="KW-1133">Transmembrane helix</keyword>
<proteinExistence type="predicted"/>
<evidence type="ECO:0000313" key="2">
    <source>
        <dbReference type="EMBL" id="OLQ93791.1"/>
    </source>
</evidence>
<reference evidence="2 3" key="1">
    <citation type="submission" date="2016-09" db="EMBL/GenBank/DDBJ databases">
        <title>Genomic Taxonomy of the Vibrionaceae.</title>
        <authorList>
            <person name="Gonzalez-Castillo A."/>
            <person name="Gomez-Gil B."/>
            <person name="Enciso-Ibarra K."/>
        </authorList>
    </citation>
    <scope>NUCLEOTIDE SEQUENCE [LARGE SCALE GENOMIC DNA]</scope>
    <source>
        <strain evidence="2 3">CAIM 1731</strain>
    </source>
</reference>
<protein>
    <recommendedName>
        <fullName evidence="4">DUF4282 domain-containing protein</fullName>
    </recommendedName>
</protein>
<accession>A0ABX3FHZ4</accession>
<keyword evidence="1" id="KW-0472">Membrane</keyword>
<keyword evidence="3" id="KW-1185">Reference proteome</keyword>
<evidence type="ECO:0000313" key="3">
    <source>
        <dbReference type="Proteomes" id="UP000186206"/>
    </source>
</evidence>
<feature type="transmembrane region" description="Helical" evidence="1">
    <location>
        <begin position="20"/>
        <end position="42"/>
    </location>
</feature>
<comment type="caution">
    <text evidence="2">The sequence shown here is derived from an EMBL/GenBank/DDBJ whole genome shotgun (WGS) entry which is preliminary data.</text>
</comment>
<dbReference type="Proteomes" id="UP000186206">
    <property type="component" value="Unassembled WGS sequence"/>
</dbReference>
<dbReference type="InterPro" id="IPR025557">
    <property type="entry name" value="DUF4282"/>
</dbReference>
<gene>
    <name evidence="2" type="ORF">BIY21_10755</name>
</gene>
<dbReference type="RefSeq" id="WP_075649091.1">
    <property type="nucleotide sequence ID" value="NZ_AP019657.1"/>
</dbReference>
<evidence type="ECO:0000256" key="1">
    <source>
        <dbReference type="SAM" id="Phobius"/>
    </source>
</evidence>